<dbReference type="InterPro" id="IPR011856">
    <property type="entry name" value="tRNA_endonuc-like_dom_sf"/>
</dbReference>
<dbReference type="Proteomes" id="UP000806528">
    <property type="component" value="Unassembled WGS sequence"/>
</dbReference>
<organism evidence="3 4">
    <name type="scientific">Nocardiopsis coralli</name>
    <dbReference type="NCBI Taxonomy" id="2772213"/>
    <lineage>
        <taxon>Bacteria</taxon>
        <taxon>Bacillati</taxon>
        <taxon>Actinomycetota</taxon>
        <taxon>Actinomycetes</taxon>
        <taxon>Streptosporangiales</taxon>
        <taxon>Nocardiopsidaceae</taxon>
        <taxon>Nocardiopsis</taxon>
    </lineage>
</organism>
<comment type="similarity">
    <text evidence="1 2">Belongs to the UPF0102 family.</text>
</comment>
<evidence type="ECO:0000313" key="3">
    <source>
        <dbReference type="EMBL" id="MBE3000063.1"/>
    </source>
</evidence>
<dbReference type="Pfam" id="PF02021">
    <property type="entry name" value="UPF0102"/>
    <property type="match status" value="1"/>
</dbReference>
<dbReference type="PANTHER" id="PTHR34039">
    <property type="entry name" value="UPF0102 PROTEIN YRAN"/>
    <property type="match status" value="1"/>
</dbReference>
<dbReference type="InterPro" id="IPR003509">
    <property type="entry name" value="UPF0102_YraN-like"/>
</dbReference>
<protein>
    <recommendedName>
        <fullName evidence="2">UPF0102 protein IDM40_15290</fullName>
    </recommendedName>
</protein>
<dbReference type="SUPFAM" id="SSF52980">
    <property type="entry name" value="Restriction endonuclease-like"/>
    <property type="match status" value="1"/>
</dbReference>
<dbReference type="HAMAP" id="MF_00048">
    <property type="entry name" value="UPF0102"/>
    <property type="match status" value="1"/>
</dbReference>
<name>A0ABR9P890_9ACTN</name>
<gene>
    <name evidence="3" type="ORF">IDM40_15290</name>
</gene>
<dbReference type="InterPro" id="IPR011335">
    <property type="entry name" value="Restrct_endonuc-II-like"/>
</dbReference>
<dbReference type="NCBIfam" id="NF009154">
    <property type="entry name" value="PRK12497.3-3"/>
    <property type="match status" value="1"/>
</dbReference>
<dbReference type="CDD" id="cd20736">
    <property type="entry name" value="PoNe_Nuclease"/>
    <property type="match status" value="1"/>
</dbReference>
<dbReference type="PANTHER" id="PTHR34039:SF1">
    <property type="entry name" value="UPF0102 PROTEIN YRAN"/>
    <property type="match status" value="1"/>
</dbReference>
<comment type="caution">
    <text evidence="3">The sequence shown here is derived from an EMBL/GenBank/DDBJ whole genome shotgun (WGS) entry which is preliminary data.</text>
</comment>
<dbReference type="RefSeq" id="WP_193122678.1">
    <property type="nucleotide sequence ID" value="NZ_JADBGI010000012.1"/>
</dbReference>
<dbReference type="Gene3D" id="3.40.1350.10">
    <property type="match status" value="1"/>
</dbReference>
<keyword evidence="4" id="KW-1185">Reference proteome</keyword>
<sequence>MDPRAVHRRDVGGRGEDLAARHLRRVGMRVLARNRWNREGEVDLLARDGPVLVVAEVKTRTSLVRGHPSRAVTEEKRRRLYRLARHWAAHYGVPLSRTRVDTVSVLVVGGRVFVSHERGMRR</sequence>
<proteinExistence type="inferred from homology"/>
<evidence type="ECO:0000256" key="1">
    <source>
        <dbReference type="ARBA" id="ARBA00006738"/>
    </source>
</evidence>
<reference evidence="3 4" key="1">
    <citation type="submission" date="2020-09" db="EMBL/GenBank/DDBJ databases">
        <title>Diversity and distribution of actinomycetes associated with coral in the coast of Hainan.</title>
        <authorList>
            <person name="Li F."/>
        </authorList>
    </citation>
    <scope>NUCLEOTIDE SEQUENCE [LARGE SCALE GENOMIC DNA]</scope>
    <source>
        <strain evidence="3 4">HNM0947</strain>
    </source>
</reference>
<evidence type="ECO:0000313" key="4">
    <source>
        <dbReference type="Proteomes" id="UP000806528"/>
    </source>
</evidence>
<accession>A0ABR9P890</accession>
<dbReference type="EMBL" id="JADBGI010000012">
    <property type="protein sequence ID" value="MBE3000063.1"/>
    <property type="molecule type" value="Genomic_DNA"/>
</dbReference>
<evidence type="ECO:0000256" key="2">
    <source>
        <dbReference type="HAMAP-Rule" id="MF_00048"/>
    </source>
</evidence>